<feature type="binding site" evidence="17">
    <location>
        <begin position="412"/>
        <end position="416"/>
    </location>
    <ligand>
        <name>AMP</name>
        <dbReference type="ChEBI" id="CHEBI:456215"/>
    </ligand>
</feature>
<dbReference type="GO" id="GO:0110051">
    <property type="term" value="P:metabolite repair"/>
    <property type="evidence" value="ECO:0007669"/>
    <property type="project" value="TreeGrafter"/>
</dbReference>
<dbReference type="AlphaFoldDB" id="A0A6I3LSK2"/>
<evidence type="ECO:0000256" key="1">
    <source>
        <dbReference type="ARBA" id="ARBA00000013"/>
    </source>
</evidence>
<keyword evidence="9 18" id="KW-0630">Potassium</keyword>
<comment type="subunit">
    <text evidence="17">Homotetramer.</text>
</comment>
<dbReference type="RefSeq" id="WP_155093077.1">
    <property type="nucleotide sequence ID" value="NZ_WMJX01000041.1"/>
</dbReference>
<evidence type="ECO:0000313" key="22">
    <source>
        <dbReference type="EMBL" id="MTG99072.1"/>
    </source>
</evidence>
<dbReference type="GO" id="GO:0052855">
    <property type="term" value="F:ADP-dependent NAD(P)H-hydrate dehydratase activity"/>
    <property type="evidence" value="ECO:0007669"/>
    <property type="project" value="UniProtKB-UniRule"/>
</dbReference>
<feature type="binding site" evidence="18">
    <location>
        <begin position="129"/>
        <end position="135"/>
    </location>
    <ligand>
        <name>(6S)-NADPHX</name>
        <dbReference type="ChEBI" id="CHEBI:64076"/>
    </ligand>
</feature>
<comment type="cofactor">
    <cofactor evidence="17">
        <name>Mg(2+)</name>
        <dbReference type="ChEBI" id="CHEBI:18420"/>
    </cofactor>
</comment>
<dbReference type="SUPFAM" id="SSF53613">
    <property type="entry name" value="Ribokinase-like"/>
    <property type="match status" value="1"/>
</dbReference>
<dbReference type="PANTHER" id="PTHR12592">
    <property type="entry name" value="ATP-DEPENDENT (S)-NAD(P)H-HYDRATE DEHYDRATASE FAMILY MEMBER"/>
    <property type="match status" value="1"/>
</dbReference>
<feature type="binding site" evidence="18">
    <location>
        <position position="125"/>
    </location>
    <ligand>
        <name>K(+)</name>
        <dbReference type="ChEBI" id="CHEBI:29103"/>
    </ligand>
</feature>
<keyword evidence="8 17" id="KW-0521">NADP</keyword>
<comment type="function">
    <text evidence="14 19">Bifunctional enzyme that catalyzes the epimerization of the S- and R-forms of NAD(P)HX and the dehydration of the S-form of NAD(P)HX at the expense of ADP, which is converted to AMP. This allows the repair of both epimers of NAD(P)HX, a damaged form of NAD(P)H that is a result of enzymatic or heat-dependent hydration.</text>
</comment>
<evidence type="ECO:0000256" key="8">
    <source>
        <dbReference type="ARBA" id="ARBA00022857"/>
    </source>
</evidence>
<protein>
    <recommendedName>
        <fullName evidence="19">Bifunctional NAD(P)H-hydrate repair enzyme</fullName>
    </recommendedName>
    <alternativeName>
        <fullName evidence="19">Nicotinamide nucleotide repair protein</fullName>
    </alternativeName>
    <domain>
        <recommendedName>
            <fullName evidence="19">ADP-dependent (S)-NAD(P)H-hydrate dehydratase</fullName>
            <ecNumber evidence="19">4.2.1.136</ecNumber>
        </recommendedName>
        <alternativeName>
            <fullName evidence="19">ADP-dependent NAD(P)HX dehydratase</fullName>
        </alternativeName>
    </domain>
    <domain>
        <recommendedName>
            <fullName evidence="19">NAD(P)H-hydrate epimerase</fullName>
            <ecNumber evidence="19">5.1.99.6</ecNumber>
        </recommendedName>
    </domain>
</protein>
<keyword evidence="13" id="KW-0511">Multifunctional enzyme</keyword>
<dbReference type="InterPro" id="IPR030677">
    <property type="entry name" value="Nnr"/>
</dbReference>
<dbReference type="HAMAP" id="MF_01966">
    <property type="entry name" value="NADHX_epimerase"/>
    <property type="match status" value="1"/>
</dbReference>
<comment type="similarity">
    <text evidence="18">Belongs to the NnrE/AIBP family.</text>
</comment>
<evidence type="ECO:0000256" key="15">
    <source>
        <dbReference type="ARBA" id="ARBA00048238"/>
    </source>
</evidence>
<sequence length="505" mass="55137">MKILKTDQVQLLDKQTIDNQYISSFKLMERAASKVVEILKDRHKLYHNSFVIICGKGNNGGDGLAIARLLKEAGAFVKVYLHQNKKYTPDNSQNQEMLDDRGIKIEKFLPSKHNIVIKKDDIIIDALFGMGLTEAIDSEWKQVFDLLNTAVCQDRISIDMPSGMFADIATANDSIVFKADMVYTFGSPKLALLLPESAQWAKDFTVVDINLDEQTLSSFETKNYYLDKAIVKELLHTPTKFAHKGIFGHSLIIGGSYGKIGAVALASKAALSIGSGLVTAYLPKCGYSILQSTISEVMCLTDNEADYIRLFPETDSYQAIGIGVGLGQNADTVKGFAAFLKDNTNKAMVFDADAINILASDNSLLKFLAPGSILTPHPKELERLLGGWTSDFEKMELVKGFTAKHNVVVVVKGAHSEIVLPSGDIYFNSTGNWGMATAGTGDVLTGILTGLLAQGYNSEHTALIGVYLHGLAGDFVLEDKHPHCILASDIINKLSSAYKEILNLE</sequence>
<comment type="catalytic activity">
    <reaction evidence="16 17 19">
        <text>(6S)-NADPHX + ADP = AMP + phosphate + NADPH + H(+)</text>
        <dbReference type="Rhea" id="RHEA:32235"/>
        <dbReference type="ChEBI" id="CHEBI:15378"/>
        <dbReference type="ChEBI" id="CHEBI:43474"/>
        <dbReference type="ChEBI" id="CHEBI:57783"/>
        <dbReference type="ChEBI" id="CHEBI:64076"/>
        <dbReference type="ChEBI" id="CHEBI:456215"/>
        <dbReference type="ChEBI" id="CHEBI:456216"/>
        <dbReference type="EC" id="4.2.1.136"/>
    </reaction>
</comment>
<feature type="binding site" evidence="17">
    <location>
        <position position="262"/>
    </location>
    <ligand>
        <name>(6S)-NADPHX</name>
        <dbReference type="ChEBI" id="CHEBI:64076"/>
    </ligand>
</feature>
<evidence type="ECO:0000256" key="17">
    <source>
        <dbReference type="HAMAP-Rule" id="MF_01965"/>
    </source>
</evidence>
<dbReference type="HAMAP" id="MF_01965">
    <property type="entry name" value="NADHX_dehydratase"/>
    <property type="match status" value="1"/>
</dbReference>
<dbReference type="InterPro" id="IPR004443">
    <property type="entry name" value="YjeF_N_dom"/>
</dbReference>
<evidence type="ECO:0000256" key="4">
    <source>
        <dbReference type="ARBA" id="ARBA00009524"/>
    </source>
</evidence>
<keyword evidence="11 18" id="KW-0413">Isomerase</keyword>
<keyword evidence="23" id="KW-1185">Reference proteome</keyword>
<evidence type="ECO:0000256" key="12">
    <source>
        <dbReference type="ARBA" id="ARBA00023239"/>
    </source>
</evidence>
<evidence type="ECO:0000259" key="21">
    <source>
        <dbReference type="PROSITE" id="PS51385"/>
    </source>
</evidence>
<evidence type="ECO:0000259" key="20">
    <source>
        <dbReference type="PROSITE" id="PS51383"/>
    </source>
</evidence>
<evidence type="ECO:0000256" key="5">
    <source>
        <dbReference type="ARBA" id="ARBA00022723"/>
    </source>
</evidence>
<evidence type="ECO:0000256" key="19">
    <source>
        <dbReference type="PIRNR" id="PIRNR017184"/>
    </source>
</evidence>
<keyword evidence="5 18" id="KW-0479">Metal-binding</keyword>
<accession>A0A6I3LSK2</accession>
<proteinExistence type="inferred from homology"/>
<evidence type="ECO:0000256" key="6">
    <source>
        <dbReference type="ARBA" id="ARBA00022741"/>
    </source>
</evidence>
<comment type="similarity">
    <text evidence="17">Belongs to the NnrD/CARKD family.</text>
</comment>
<comment type="catalytic activity">
    <reaction evidence="1 18 19">
        <text>(6R)-NADHX = (6S)-NADHX</text>
        <dbReference type="Rhea" id="RHEA:32215"/>
        <dbReference type="ChEBI" id="CHEBI:64074"/>
        <dbReference type="ChEBI" id="CHEBI:64075"/>
        <dbReference type="EC" id="5.1.99.6"/>
    </reaction>
</comment>
<dbReference type="InterPro" id="IPR000631">
    <property type="entry name" value="CARKD"/>
</dbReference>
<evidence type="ECO:0000256" key="9">
    <source>
        <dbReference type="ARBA" id="ARBA00022958"/>
    </source>
</evidence>
<dbReference type="GO" id="GO:0046496">
    <property type="term" value="P:nicotinamide nucleotide metabolic process"/>
    <property type="evidence" value="ECO:0007669"/>
    <property type="project" value="UniProtKB-UniRule"/>
</dbReference>
<feature type="domain" description="YjeF C-terminal" evidence="20">
    <location>
        <begin position="227"/>
        <end position="501"/>
    </location>
</feature>
<organism evidence="22 23">
    <name type="scientific">Myroides albus</name>
    <dbReference type="NCBI Taxonomy" id="2562892"/>
    <lineage>
        <taxon>Bacteria</taxon>
        <taxon>Pseudomonadati</taxon>
        <taxon>Bacteroidota</taxon>
        <taxon>Flavobacteriia</taxon>
        <taxon>Flavobacteriales</taxon>
        <taxon>Flavobacteriaceae</taxon>
        <taxon>Myroides</taxon>
    </lineage>
</organism>
<feature type="binding site" evidence="18">
    <location>
        <position position="59"/>
    </location>
    <ligand>
        <name>K(+)</name>
        <dbReference type="ChEBI" id="CHEBI:29103"/>
    </ligand>
</feature>
<dbReference type="PIRSF" id="PIRSF017184">
    <property type="entry name" value="Nnr"/>
    <property type="match status" value="1"/>
</dbReference>
<comment type="catalytic activity">
    <reaction evidence="15 17 19">
        <text>(6S)-NADHX + ADP = AMP + phosphate + NADH + H(+)</text>
        <dbReference type="Rhea" id="RHEA:32223"/>
        <dbReference type="ChEBI" id="CHEBI:15378"/>
        <dbReference type="ChEBI" id="CHEBI:43474"/>
        <dbReference type="ChEBI" id="CHEBI:57945"/>
        <dbReference type="ChEBI" id="CHEBI:64074"/>
        <dbReference type="ChEBI" id="CHEBI:456215"/>
        <dbReference type="ChEBI" id="CHEBI:456216"/>
        <dbReference type="EC" id="4.2.1.136"/>
    </reaction>
</comment>
<evidence type="ECO:0000256" key="14">
    <source>
        <dbReference type="ARBA" id="ARBA00025153"/>
    </source>
</evidence>
<feature type="binding site" evidence="17">
    <location>
        <position position="442"/>
    </location>
    <ligand>
        <name>(6S)-NADPHX</name>
        <dbReference type="ChEBI" id="CHEBI:64076"/>
    </ligand>
</feature>
<dbReference type="EMBL" id="WMJX01000041">
    <property type="protein sequence ID" value="MTG99072.1"/>
    <property type="molecule type" value="Genomic_DNA"/>
</dbReference>
<dbReference type="GO" id="GO:0052856">
    <property type="term" value="F:NAD(P)HX epimerase activity"/>
    <property type="evidence" value="ECO:0007669"/>
    <property type="project" value="UniProtKB-UniRule"/>
</dbReference>
<dbReference type="EC" id="5.1.99.6" evidence="19"/>
<dbReference type="InterPro" id="IPR017953">
    <property type="entry name" value="Carbohydrate_kinase_pred_CS"/>
</dbReference>
<dbReference type="CDD" id="cd01171">
    <property type="entry name" value="YXKO-related"/>
    <property type="match status" value="1"/>
</dbReference>
<dbReference type="SUPFAM" id="SSF64153">
    <property type="entry name" value="YjeF N-terminal domain-like"/>
    <property type="match status" value="1"/>
</dbReference>
<feature type="domain" description="YjeF N-terminal" evidence="21">
    <location>
        <begin position="9"/>
        <end position="217"/>
    </location>
</feature>
<dbReference type="InterPro" id="IPR029056">
    <property type="entry name" value="Ribokinase-like"/>
</dbReference>
<evidence type="ECO:0000256" key="7">
    <source>
        <dbReference type="ARBA" id="ARBA00022840"/>
    </source>
</evidence>
<keyword evidence="12 17" id="KW-0456">Lyase</keyword>
<comment type="cofactor">
    <cofactor evidence="18 19">
        <name>K(+)</name>
        <dbReference type="ChEBI" id="CHEBI:29103"/>
    </cofactor>
    <text evidence="18 19">Binds 1 potassium ion per subunit.</text>
</comment>
<dbReference type="PROSITE" id="PS01050">
    <property type="entry name" value="YJEF_C_2"/>
    <property type="match status" value="1"/>
</dbReference>
<comment type="function">
    <text evidence="17">Catalyzes the dehydration of the S-form of NAD(P)HX at the expense of ADP, which is converted to AMP. Together with NAD(P)HX epimerase, which catalyzes the epimerization of the S- and R-forms, the enzyme allows the repair of both epimers of NAD(P)HX, a damaged form of NAD(P)H that is a result of enzymatic or heat-dependent hydration.</text>
</comment>
<dbReference type="PROSITE" id="PS51383">
    <property type="entry name" value="YJEF_C_3"/>
    <property type="match status" value="1"/>
</dbReference>
<feature type="binding site" evidence="18">
    <location>
        <begin position="58"/>
        <end position="62"/>
    </location>
    <ligand>
        <name>(6S)-NADPHX</name>
        <dbReference type="ChEBI" id="CHEBI:64076"/>
    </ligand>
</feature>
<comment type="catalytic activity">
    <reaction evidence="2 18 19">
        <text>(6R)-NADPHX = (6S)-NADPHX</text>
        <dbReference type="Rhea" id="RHEA:32227"/>
        <dbReference type="ChEBI" id="CHEBI:64076"/>
        <dbReference type="ChEBI" id="CHEBI:64077"/>
        <dbReference type="EC" id="5.1.99.6"/>
    </reaction>
</comment>
<gene>
    <name evidence="17" type="primary">nnrD</name>
    <name evidence="18" type="synonym">nnrE</name>
    <name evidence="22" type="ORF">GJV76_13170</name>
</gene>
<feature type="binding site" evidence="18">
    <location>
        <position position="159"/>
    </location>
    <ligand>
        <name>(6S)-NADPHX</name>
        <dbReference type="ChEBI" id="CHEBI:64076"/>
    </ligand>
</feature>
<evidence type="ECO:0000256" key="2">
    <source>
        <dbReference type="ARBA" id="ARBA00000909"/>
    </source>
</evidence>
<name>A0A6I3LSK2_9FLAO</name>
<dbReference type="NCBIfam" id="TIGR00196">
    <property type="entry name" value="yjeF_cterm"/>
    <property type="match status" value="1"/>
</dbReference>
<evidence type="ECO:0000256" key="11">
    <source>
        <dbReference type="ARBA" id="ARBA00023235"/>
    </source>
</evidence>
<evidence type="ECO:0000313" key="23">
    <source>
        <dbReference type="Proteomes" id="UP000438760"/>
    </source>
</evidence>
<evidence type="ECO:0000256" key="13">
    <source>
        <dbReference type="ARBA" id="ARBA00023268"/>
    </source>
</evidence>
<evidence type="ECO:0000256" key="18">
    <source>
        <dbReference type="HAMAP-Rule" id="MF_01966"/>
    </source>
</evidence>
<reference evidence="22 23" key="1">
    <citation type="submission" date="2019-11" db="EMBL/GenBank/DDBJ databases">
        <title>Genome of Strain BIT-d1.</title>
        <authorList>
            <person name="Yang Y."/>
        </authorList>
    </citation>
    <scope>NUCLEOTIDE SEQUENCE [LARGE SCALE GENOMIC DNA]</scope>
    <source>
        <strain evidence="22 23">BIT-d1</strain>
    </source>
</reference>
<dbReference type="PROSITE" id="PS51385">
    <property type="entry name" value="YJEF_N"/>
    <property type="match status" value="1"/>
</dbReference>
<feature type="binding site" evidence="17">
    <location>
        <position position="441"/>
    </location>
    <ligand>
        <name>AMP</name>
        <dbReference type="ChEBI" id="CHEBI:456215"/>
    </ligand>
</feature>
<feature type="binding site" evidence="17">
    <location>
        <position position="325"/>
    </location>
    <ligand>
        <name>(6S)-NADPHX</name>
        <dbReference type="ChEBI" id="CHEBI:64076"/>
    </ligand>
</feature>
<dbReference type="Pfam" id="PF03853">
    <property type="entry name" value="YjeF_N"/>
    <property type="match status" value="1"/>
</dbReference>
<comment type="similarity">
    <text evidence="4 19">In the C-terminal section; belongs to the NnrD/CARKD family.</text>
</comment>
<keyword evidence="10 17" id="KW-0520">NAD</keyword>
<feature type="binding site" evidence="17">
    <location>
        <position position="377"/>
    </location>
    <ligand>
        <name>(6S)-NADPHX</name>
        <dbReference type="ChEBI" id="CHEBI:64076"/>
    </ligand>
</feature>
<dbReference type="GO" id="GO:0046872">
    <property type="term" value="F:metal ion binding"/>
    <property type="evidence" value="ECO:0007669"/>
    <property type="project" value="UniProtKB-UniRule"/>
</dbReference>
<evidence type="ECO:0000256" key="10">
    <source>
        <dbReference type="ARBA" id="ARBA00023027"/>
    </source>
</evidence>
<keyword evidence="6 17" id="KW-0547">Nucleotide-binding</keyword>
<dbReference type="PANTHER" id="PTHR12592:SF0">
    <property type="entry name" value="ATP-DEPENDENT (S)-NAD(P)H-HYDRATE DEHYDRATASE"/>
    <property type="match status" value="1"/>
</dbReference>
<comment type="similarity">
    <text evidence="3 19">In the N-terminal section; belongs to the NnrE/AIBP family.</text>
</comment>
<comment type="caution">
    <text evidence="22">The sequence shown here is derived from an EMBL/GenBank/DDBJ whole genome shotgun (WGS) entry which is preliminary data.</text>
</comment>
<evidence type="ECO:0000256" key="16">
    <source>
        <dbReference type="ARBA" id="ARBA00049209"/>
    </source>
</evidence>
<keyword evidence="7 17" id="KW-0067">ATP-binding</keyword>
<dbReference type="Gene3D" id="3.40.50.10260">
    <property type="entry name" value="YjeF N-terminal domain"/>
    <property type="match status" value="1"/>
</dbReference>
<dbReference type="Proteomes" id="UP000438760">
    <property type="component" value="Unassembled WGS sequence"/>
</dbReference>
<dbReference type="Pfam" id="PF01256">
    <property type="entry name" value="Carb_kinase"/>
    <property type="match status" value="1"/>
</dbReference>
<dbReference type="Gene3D" id="3.40.1190.20">
    <property type="match status" value="1"/>
</dbReference>
<dbReference type="EC" id="4.2.1.136" evidence="19"/>
<comment type="function">
    <text evidence="18">Catalyzes the epimerization of the S- and R-forms of NAD(P)HX, a damaged form of NAD(P)H that is a result of enzymatic or heat-dependent hydration. This is a prerequisite for the S-specific NAD(P)H-hydrate dehydratase to allow the repair of both epimers of NAD(P)HX.</text>
</comment>
<comment type="caution">
    <text evidence="18">Lacks conserved residue(s) required for the propagation of feature annotation.</text>
</comment>
<dbReference type="GO" id="GO:0005524">
    <property type="term" value="F:ATP binding"/>
    <property type="evidence" value="ECO:0007669"/>
    <property type="project" value="UniProtKB-UniRule"/>
</dbReference>
<feature type="binding site" evidence="18">
    <location>
        <position position="162"/>
    </location>
    <ligand>
        <name>K(+)</name>
        <dbReference type="ChEBI" id="CHEBI:29103"/>
    </ligand>
</feature>
<dbReference type="NCBIfam" id="TIGR00197">
    <property type="entry name" value="yjeF_nterm"/>
    <property type="match status" value="1"/>
</dbReference>
<dbReference type="OrthoDB" id="9806925at2"/>
<dbReference type="InterPro" id="IPR036652">
    <property type="entry name" value="YjeF_N_dom_sf"/>
</dbReference>
<evidence type="ECO:0000256" key="3">
    <source>
        <dbReference type="ARBA" id="ARBA00006001"/>
    </source>
</evidence>